<dbReference type="RefSeq" id="WP_187069407.1">
    <property type="nucleotide sequence ID" value="NZ_JACRYL010000001.1"/>
</dbReference>
<dbReference type="SUPFAM" id="SSF74653">
    <property type="entry name" value="TolA/TonB C-terminal domain"/>
    <property type="match status" value="1"/>
</dbReference>
<dbReference type="Gene3D" id="3.30.1150.10">
    <property type="match status" value="1"/>
</dbReference>
<dbReference type="Pfam" id="PF03544">
    <property type="entry name" value="TonB_C"/>
    <property type="match status" value="1"/>
</dbReference>
<evidence type="ECO:0000313" key="2">
    <source>
        <dbReference type="EMBL" id="MBC6108916.1"/>
    </source>
</evidence>
<name>A0ABR7KLH3_9SPHI</name>
<dbReference type="InterPro" id="IPR037682">
    <property type="entry name" value="TonB_C"/>
</dbReference>
<comment type="caution">
    <text evidence="2">The sequence shown here is derived from an EMBL/GenBank/DDBJ whole genome shotgun (WGS) entry which is preliminary data.</text>
</comment>
<reference evidence="2 3" key="1">
    <citation type="submission" date="2020-08" db="EMBL/GenBank/DDBJ databases">
        <authorList>
            <person name="Sun Q."/>
            <person name="Inoue M."/>
        </authorList>
    </citation>
    <scope>NUCLEOTIDE SEQUENCE [LARGE SCALE GENOMIC DNA]</scope>
    <source>
        <strain evidence="2 3">CCM 8938</strain>
    </source>
</reference>
<evidence type="ECO:0000313" key="3">
    <source>
        <dbReference type="Proteomes" id="UP000652755"/>
    </source>
</evidence>
<evidence type="ECO:0000259" key="1">
    <source>
        <dbReference type="Pfam" id="PF03544"/>
    </source>
</evidence>
<keyword evidence="3" id="KW-1185">Reference proteome</keyword>
<organism evidence="2 3">
    <name type="scientific">Pedobacter fastidiosus</name>
    <dbReference type="NCBI Taxonomy" id="2765361"/>
    <lineage>
        <taxon>Bacteria</taxon>
        <taxon>Pseudomonadati</taxon>
        <taxon>Bacteroidota</taxon>
        <taxon>Sphingobacteriia</taxon>
        <taxon>Sphingobacteriales</taxon>
        <taxon>Sphingobacteriaceae</taxon>
        <taxon>Pedobacter</taxon>
    </lineage>
</organism>
<proteinExistence type="predicted"/>
<dbReference type="Proteomes" id="UP000652755">
    <property type="component" value="Unassembled WGS sequence"/>
</dbReference>
<dbReference type="EMBL" id="JACRYL010000001">
    <property type="protein sequence ID" value="MBC6108916.1"/>
    <property type="molecule type" value="Genomic_DNA"/>
</dbReference>
<sequence>MIKPVVIALFLLSGYQSKTIQDDQVYDMTEVDHPPEFIGGKTKFYAFLFNNFVSPKDEDSYMGSIIYLSFIIDKNGKLINAKIKKSTHPKIEAAILKALKKSPKWKPGLNNGIAVSVKYSTFVRLEPSP</sequence>
<accession>A0ABR7KLH3</accession>
<protein>
    <submittedName>
        <fullName evidence="2">Energy transducer TonB</fullName>
    </submittedName>
</protein>
<feature type="domain" description="TonB C-terminal" evidence="1">
    <location>
        <begin position="68"/>
        <end position="120"/>
    </location>
</feature>
<gene>
    <name evidence="2" type="ORF">H7U22_00630</name>
</gene>